<evidence type="ECO:0000256" key="1">
    <source>
        <dbReference type="ARBA" id="ARBA00008270"/>
    </source>
</evidence>
<comment type="similarity">
    <text evidence="1">Belongs to the PhzF family.</text>
</comment>
<dbReference type="RefSeq" id="WP_311193197.1">
    <property type="nucleotide sequence ID" value="NZ_CP115541.1"/>
</dbReference>
<proteinExistence type="inferred from homology"/>
<dbReference type="Gene3D" id="3.10.310.10">
    <property type="entry name" value="Diaminopimelate Epimerase, Chain A, domain 1"/>
    <property type="match status" value="2"/>
</dbReference>
<organism evidence="2 3">
    <name type="scientific">Stenotrophomonas oahuensis</name>
    <dbReference type="NCBI Taxonomy" id="3003271"/>
    <lineage>
        <taxon>Bacteria</taxon>
        <taxon>Pseudomonadati</taxon>
        <taxon>Pseudomonadota</taxon>
        <taxon>Gammaproteobacteria</taxon>
        <taxon>Lysobacterales</taxon>
        <taxon>Lysobacteraceae</taxon>
        <taxon>Stenotrophomonas</taxon>
    </lineage>
</organism>
<reference evidence="2 3" key="1">
    <citation type="submission" date="2022-12" db="EMBL/GenBank/DDBJ databases">
        <title>Two new species, Stenotrophomonas aracearum and Stenotrophomonas oahuensis, isolated from Anthurium (Araceae family) in Hawaii.</title>
        <authorList>
            <person name="Chunag S.C."/>
            <person name="Dobhal S."/>
            <person name="Alvarez A."/>
            <person name="Arif M."/>
        </authorList>
    </citation>
    <scope>NUCLEOTIDE SEQUENCE [LARGE SCALE GENOMIC DNA]</scope>
    <source>
        <strain evidence="2 3">A5586</strain>
    </source>
</reference>
<dbReference type="Pfam" id="PF02567">
    <property type="entry name" value="PhzC-PhzF"/>
    <property type="match status" value="1"/>
</dbReference>
<dbReference type="EMBL" id="CP115541">
    <property type="protein sequence ID" value="WNH54084.1"/>
    <property type="molecule type" value="Genomic_DNA"/>
</dbReference>
<gene>
    <name evidence="2" type="ORF">PDM29_07350</name>
</gene>
<dbReference type="PIRSF" id="PIRSF016184">
    <property type="entry name" value="PhzC_PhzF"/>
    <property type="match status" value="1"/>
</dbReference>
<protein>
    <submittedName>
        <fullName evidence="2">PhzF family phenazine biosynthesis protein</fullName>
    </submittedName>
</protein>
<evidence type="ECO:0000313" key="3">
    <source>
        <dbReference type="Proteomes" id="UP001302072"/>
    </source>
</evidence>
<dbReference type="PANTHER" id="PTHR13774">
    <property type="entry name" value="PHENAZINE BIOSYNTHESIS PROTEIN"/>
    <property type="match status" value="1"/>
</dbReference>
<dbReference type="SUPFAM" id="SSF54506">
    <property type="entry name" value="Diaminopimelate epimerase-like"/>
    <property type="match status" value="1"/>
</dbReference>
<dbReference type="NCBIfam" id="TIGR00654">
    <property type="entry name" value="PhzF_family"/>
    <property type="match status" value="1"/>
</dbReference>
<dbReference type="Proteomes" id="UP001302072">
    <property type="component" value="Chromosome"/>
</dbReference>
<sequence>MSVHPFRQVNVFSTDPLLGNPLAVVHHAGELSDARMAAFANWTNLSETTFLLPPTDPRADYRVRIFTTMGELPFAGHPTLGSCYAWLAQGGVPQGAEIVQECAIGLVRIRRGADGLAFVAPPLLREGPLEAEVRERVRAGLGVAAEDVVDAQWVVNGPKWLALRLRSRAAVLAIKPDYPALEGLMVGVFAACDTGDGVESQFESRAFIAGEAAPEDPVTGSLNAGIARWLLREGLAPERYVISQGTALGRAGRVRVEVVGEDLWVGGECVTCIEGRVAF</sequence>
<accession>A0ABY9YT06</accession>
<name>A0ABY9YT06_9GAMM</name>
<evidence type="ECO:0000313" key="2">
    <source>
        <dbReference type="EMBL" id="WNH54084.1"/>
    </source>
</evidence>
<keyword evidence="3" id="KW-1185">Reference proteome</keyword>
<dbReference type="PANTHER" id="PTHR13774:SF32">
    <property type="entry name" value="ANTISENSE-ENHANCING SEQUENCE 1"/>
    <property type="match status" value="1"/>
</dbReference>
<dbReference type="InterPro" id="IPR003719">
    <property type="entry name" value="Phenazine_PhzF-like"/>
</dbReference>